<reference evidence="1 2" key="1">
    <citation type="submission" date="2018-09" db="EMBL/GenBank/DDBJ databases">
        <title>Marinorhizobium profundi gen. nov., sp. nov., isolated from a deep-sea sediment sample from the New Britain Trench and proposal of Marinorhizobiaceae fam. nov. in the order Rhizobiales of the class Alphaproteobacteria.</title>
        <authorList>
            <person name="Cao J."/>
        </authorList>
    </citation>
    <scope>NUCLEOTIDE SEQUENCE [LARGE SCALE GENOMIC DNA]</scope>
    <source>
        <strain evidence="1 2">WS11</strain>
    </source>
</reference>
<evidence type="ECO:0000313" key="1">
    <source>
        <dbReference type="EMBL" id="AZN73898.1"/>
    </source>
</evidence>
<dbReference type="KEGG" id="abaw:D5400_17035"/>
<gene>
    <name evidence="1" type="ORF">D5400_17035</name>
</gene>
<sequence>MGRLKAVKPRVAALPPRIGRAVGDEQARHRERDATIGWRAWYKTARWQKLRLKILQRDLYTCQKTGALLVGKHPAPNSPVVDHKRPHRGDERLFWDENNLHAVSKAYHDSEKQAEERARR</sequence>
<protein>
    <submittedName>
        <fullName evidence="1">HNH endonuclease</fullName>
    </submittedName>
</protein>
<dbReference type="AlphaFoldDB" id="A0A3Q8XS17"/>
<dbReference type="EMBL" id="CP032509">
    <property type="protein sequence ID" value="AZN73898.1"/>
    <property type="molecule type" value="Genomic_DNA"/>
</dbReference>
<proteinExistence type="predicted"/>
<dbReference type="Proteomes" id="UP000268192">
    <property type="component" value="Chromosome"/>
</dbReference>
<keyword evidence="1" id="KW-0378">Hydrolase</keyword>
<accession>A0A3Q8XS17</accession>
<dbReference type="GO" id="GO:0004519">
    <property type="term" value="F:endonuclease activity"/>
    <property type="evidence" value="ECO:0007669"/>
    <property type="project" value="UniProtKB-KW"/>
</dbReference>
<evidence type="ECO:0000313" key="2">
    <source>
        <dbReference type="Proteomes" id="UP000268192"/>
    </source>
</evidence>
<dbReference type="RefSeq" id="WP_126011081.1">
    <property type="nucleotide sequence ID" value="NZ_CP032509.1"/>
</dbReference>
<dbReference type="OrthoDB" id="5292295at2"/>
<name>A0A3Q8XS17_9HYPH</name>
<keyword evidence="2" id="KW-1185">Reference proteome</keyword>
<organism evidence="1 2">
    <name type="scientific">Georhizobium profundi</name>
    <dbReference type="NCBI Taxonomy" id="2341112"/>
    <lineage>
        <taxon>Bacteria</taxon>
        <taxon>Pseudomonadati</taxon>
        <taxon>Pseudomonadota</taxon>
        <taxon>Alphaproteobacteria</taxon>
        <taxon>Hyphomicrobiales</taxon>
        <taxon>Rhizobiaceae</taxon>
        <taxon>Georhizobium</taxon>
    </lineage>
</organism>
<keyword evidence="1" id="KW-0255">Endonuclease</keyword>
<keyword evidence="1" id="KW-0540">Nuclease</keyword>